<evidence type="ECO:0000256" key="1">
    <source>
        <dbReference type="ARBA" id="ARBA00004141"/>
    </source>
</evidence>
<evidence type="ECO:0000313" key="15">
    <source>
        <dbReference type="Proteomes" id="UP000299102"/>
    </source>
</evidence>
<keyword evidence="7" id="KW-0915">Sodium</keyword>
<dbReference type="GO" id="GO:0005886">
    <property type="term" value="C:plasma membrane"/>
    <property type="evidence" value="ECO:0007669"/>
    <property type="project" value="TreeGrafter"/>
</dbReference>
<keyword evidence="10 12" id="KW-0739">Sodium transport</keyword>
<evidence type="ECO:0000256" key="3">
    <source>
        <dbReference type="ARBA" id="ARBA00022448"/>
    </source>
</evidence>
<evidence type="ECO:0000256" key="5">
    <source>
        <dbReference type="ARBA" id="ARBA00022692"/>
    </source>
</evidence>
<dbReference type="AlphaFoldDB" id="A0A4C1ZQP3"/>
<keyword evidence="8 12" id="KW-0406">Ion transport</keyword>
<keyword evidence="11 12" id="KW-0407">Ion channel</keyword>
<dbReference type="OrthoDB" id="6021021at2759"/>
<evidence type="ECO:0000256" key="11">
    <source>
        <dbReference type="ARBA" id="ARBA00023303"/>
    </source>
</evidence>
<protein>
    <submittedName>
        <fullName evidence="14">Pickpocket protein 28</fullName>
    </submittedName>
</protein>
<dbReference type="InterPro" id="IPR001873">
    <property type="entry name" value="ENaC"/>
</dbReference>
<dbReference type="PANTHER" id="PTHR11690">
    <property type="entry name" value="AMILORIDE-SENSITIVE SODIUM CHANNEL-RELATED"/>
    <property type="match status" value="1"/>
</dbReference>
<keyword evidence="3 12" id="KW-0813">Transport</keyword>
<comment type="similarity">
    <text evidence="2 12">Belongs to the amiloride-sensitive sodium channel (TC 1.A.6) family.</text>
</comment>
<dbReference type="Pfam" id="PF00858">
    <property type="entry name" value="ASC"/>
    <property type="match status" value="1"/>
</dbReference>
<comment type="caution">
    <text evidence="14">The sequence shown here is derived from an EMBL/GenBank/DDBJ whole genome shotgun (WGS) entry which is preliminary data.</text>
</comment>
<dbReference type="PANTHER" id="PTHR11690:SF243">
    <property type="entry name" value="PICKPOCKET 12-RELATED"/>
    <property type="match status" value="1"/>
</dbReference>
<evidence type="ECO:0000313" key="14">
    <source>
        <dbReference type="EMBL" id="GBP90250.1"/>
    </source>
</evidence>
<sequence length="171" mass="19788">MKRHFTFVKLVSLEVEPQADCGCLPACAELSYAKRTSRSPLRERLLNENLLGNRTAQYFKENMLVVHFFFEETSFVRYTKGEIFGLTEFLCQTGPNMDIEHLVTRNAYYVPRIENQQNLRNSKHPDVVSNTGGLLGLCMGFSVMSAVELLYFLTLRALCLARRRRRVRDNK</sequence>
<gene>
    <name evidence="14" type="primary">ppk28</name>
    <name evidence="14" type="ORF">EVAR_89369_1</name>
</gene>
<evidence type="ECO:0000256" key="9">
    <source>
        <dbReference type="ARBA" id="ARBA00023136"/>
    </source>
</evidence>
<evidence type="ECO:0000256" key="13">
    <source>
        <dbReference type="SAM" id="Phobius"/>
    </source>
</evidence>
<organism evidence="14 15">
    <name type="scientific">Eumeta variegata</name>
    <name type="common">Bagworm moth</name>
    <name type="synonym">Eumeta japonica</name>
    <dbReference type="NCBI Taxonomy" id="151549"/>
    <lineage>
        <taxon>Eukaryota</taxon>
        <taxon>Metazoa</taxon>
        <taxon>Ecdysozoa</taxon>
        <taxon>Arthropoda</taxon>
        <taxon>Hexapoda</taxon>
        <taxon>Insecta</taxon>
        <taxon>Pterygota</taxon>
        <taxon>Neoptera</taxon>
        <taxon>Endopterygota</taxon>
        <taxon>Lepidoptera</taxon>
        <taxon>Glossata</taxon>
        <taxon>Ditrysia</taxon>
        <taxon>Tineoidea</taxon>
        <taxon>Psychidae</taxon>
        <taxon>Oiketicinae</taxon>
        <taxon>Eumeta</taxon>
    </lineage>
</organism>
<keyword evidence="4 12" id="KW-0894">Sodium channel</keyword>
<name>A0A4C1ZQP3_EUMVA</name>
<dbReference type="EMBL" id="BGZK01002069">
    <property type="protein sequence ID" value="GBP90250.1"/>
    <property type="molecule type" value="Genomic_DNA"/>
</dbReference>
<dbReference type="GO" id="GO:0015280">
    <property type="term" value="F:ligand-gated sodium channel activity"/>
    <property type="evidence" value="ECO:0007669"/>
    <property type="project" value="TreeGrafter"/>
</dbReference>
<accession>A0A4C1ZQP3</accession>
<keyword evidence="5 12" id="KW-0812">Transmembrane</keyword>
<evidence type="ECO:0000256" key="10">
    <source>
        <dbReference type="ARBA" id="ARBA00023201"/>
    </source>
</evidence>
<evidence type="ECO:0000256" key="12">
    <source>
        <dbReference type="RuleBase" id="RU000679"/>
    </source>
</evidence>
<keyword evidence="15" id="KW-1185">Reference proteome</keyword>
<evidence type="ECO:0000256" key="4">
    <source>
        <dbReference type="ARBA" id="ARBA00022461"/>
    </source>
</evidence>
<reference evidence="14 15" key="1">
    <citation type="journal article" date="2019" name="Commun. Biol.">
        <title>The bagworm genome reveals a unique fibroin gene that provides high tensile strength.</title>
        <authorList>
            <person name="Kono N."/>
            <person name="Nakamura H."/>
            <person name="Ohtoshi R."/>
            <person name="Tomita M."/>
            <person name="Numata K."/>
            <person name="Arakawa K."/>
        </authorList>
    </citation>
    <scope>NUCLEOTIDE SEQUENCE [LARGE SCALE GENOMIC DNA]</scope>
</reference>
<evidence type="ECO:0000256" key="6">
    <source>
        <dbReference type="ARBA" id="ARBA00022989"/>
    </source>
</evidence>
<proteinExistence type="inferred from homology"/>
<keyword evidence="6 13" id="KW-1133">Transmembrane helix</keyword>
<keyword evidence="9 13" id="KW-0472">Membrane</keyword>
<dbReference type="STRING" id="151549.A0A4C1ZQP3"/>
<evidence type="ECO:0000256" key="7">
    <source>
        <dbReference type="ARBA" id="ARBA00023053"/>
    </source>
</evidence>
<evidence type="ECO:0000256" key="8">
    <source>
        <dbReference type="ARBA" id="ARBA00023065"/>
    </source>
</evidence>
<dbReference type="Proteomes" id="UP000299102">
    <property type="component" value="Unassembled WGS sequence"/>
</dbReference>
<feature type="transmembrane region" description="Helical" evidence="13">
    <location>
        <begin position="134"/>
        <end position="158"/>
    </location>
</feature>
<evidence type="ECO:0000256" key="2">
    <source>
        <dbReference type="ARBA" id="ARBA00007193"/>
    </source>
</evidence>
<dbReference type="Gene3D" id="1.10.287.770">
    <property type="entry name" value="YojJ-like"/>
    <property type="match status" value="1"/>
</dbReference>
<comment type="subcellular location">
    <subcellularLocation>
        <location evidence="1">Membrane</location>
        <topology evidence="1">Multi-pass membrane protein</topology>
    </subcellularLocation>
</comment>